<keyword evidence="1" id="KW-0614">Plasmid</keyword>
<dbReference type="Proteomes" id="UP000006469">
    <property type="component" value="Plasmid pHM300"/>
</dbReference>
<name>I3R9P5_HALMT</name>
<evidence type="ECO:0000313" key="1">
    <source>
        <dbReference type="EMBL" id="AFK20955.1"/>
    </source>
</evidence>
<dbReference type="EMBL" id="CP001870">
    <property type="protein sequence ID" value="AFK20955.1"/>
    <property type="molecule type" value="Genomic_DNA"/>
</dbReference>
<gene>
    <name evidence="1" type="ordered locus">HFX_5120</name>
</gene>
<accession>I3R9P5</accession>
<reference evidence="1 2" key="1">
    <citation type="journal article" date="2012" name="J. Bacteriol.">
        <title>Complete genome sequence of the metabolically versatile halophilic archaeon Haloferax mediterranei, a poly(3-hydroxybutyrate-co-3-hydroxyvalerate) producer.</title>
        <authorList>
            <person name="Han J."/>
            <person name="Zhang F."/>
            <person name="Hou J."/>
            <person name="Liu X."/>
            <person name="Li M."/>
            <person name="Liu H."/>
            <person name="Cai L."/>
            <person name="Zhang B."/>
            <person name="Chen Y."/>
            <person name="Zhou J."/>
            <person name="Hu S."/>
            <person name="Xiang H."/>
        </authorList>
    </citation>
    <scope>NUCLEOTIDE SEQUENCE [LARGE SCALE GENOMIC DNA]</scope>
    <source>
        <strain evidence="2">ATCC 33500 / DSM 1411 / JCM 8866 / NBRC 14739 / NCIMB 2177 / R-4</strain>
        <plasmid evidence="2">pHM300</plasmid>
    </source>
</reference>
<organism evidence="1 2">
    <name type="scientific">Haloferax mediterranei (strain ATCC 33500 / DSM 1411 / JCM 8866 / NBRC 14739 / NCIMB 2177 / R-4)</name>
    <name type="common">Halobacterium mediterranei</name>
    <dbReference type="NCBI Taxonomy" id="523841"/>
    <lineage>
        <taxon>Archaea</taxon>
        <taxon>Methanobacteriati</taxon>
        <taxon>Methanobacteriota</taxon>
        <taxon>Stenosarchaea group</taxon>
        <taxon>Halobacteria</taxon>
        <taxon>Halobacteriales</taxon>
        <taxon>Haloferacaceae</taxon>
        <taxon>Haloferax</taxon>
    </lineage>
</organism>
<dbReference type="HOGENOM" id="CLU_2893150_0_0_2"/>
<dbReference type="KEGG" id="hme:HFX_5120"/>
<dbReference type="AlphaFoldDB" id="I3R9P5"/>
<geneLocation type="plasmid" evidence="1 2">
    <name>pHM300</name>
</geneLocation>
<sequence>MIVVYYNNARTDLETGNSHRGFVPMAAVWCALRPTALELLCDLTTSEDELVRAFCSEPTTTQ</sequence>
<evidence type="ECO:0000313" key="2">
    <source>
        <dbReference type="Proteomes" id="UP000006469"/>
    </source>
</evidence>
<protein>
    <submittedName>
        <fullName evidence="1">Uncharacterized protein</fullName>
    </submittedName>
</protein>
<proteinExistence type="predicted"/>